<dbReference type="EMBL" id="JAGSOV010000065">
    <property type="protein sequence ID" value="MCO1659420.1"/>
    <property type="molecule type" value="Genomic_DNA"/>
</dbReference>
<evidence type="ECO:0000313" key="4">
    <source>
        <dbReference type="EMBL" id="MCO1659420.1"/>
    </source>
</evidence>
<dbReference type="InterPro" id="IPR041583">
    <property type="entry name" value="TetR_C_31"/>
</dbReference>
<dbReference type="RefSeq" id="WP_252444242.1">
    <property type="nucleotide sequence ID" value="NZ_JAGSOV010000065.1"/>
</dbReference>
<evidence type="ECO:0000256" key="2">
    <source>
        <dbReference type="PROSITE-ProRule" id="PRU00335"/>
    </source>
</evidence>
<accession>A0ABT1A8Z9</accession>
<feature type="DNA-binding region" description="H-T-H motif" evidence="2">
    <location>
        <begin position="28"/>
        <end position="47"/>
    </location>
</feature>
<dbReference type="Gene3D" id="1.10.357.10">
    <property type="entry name" value="Tetracycline Repressor, domain 2"/>
    <property type="match status" value="1"/>
</dbReference>
<dbReference type="Proteomes" id="UP001165283">
    <property type="component" value="Unassembled WGS sequence"/>
</dbReference>
<gene>
    <name evidence="4" type="ORF">KDL28_30545</name>
</gene>
<keyword evidence="1 2" id="KW-0238">DNA-binding</keyword>
<dbReference type="Pfam" id="PF17940">
    <property type="entry name" value="TetR_C_31"/>
    <property type="match status" value="1"/>
</dbReference>
<dbReference type="InterPro" id="IPR001647">
    <property type="entry name" value="HTH_TetR"/>
</dbReference>
<evidence type="ECO:0000259" key="3">
    <source>
        <dbReference type="PROSITE" id="PS50977"/>
    </source>
</evidence>
<name>A0ABT1A8Z9_9PSEU</name>
<organism evidence="4 5">
    <name type="scientific">Pseudonocardia humida</name>
    <dbReference type="NCBI Taxonomy" id="2800819"/>
    <lineage>
        <taxon>Bacteria</taxon>
        <taxon>Bacillati</taxon>
        <taxon>Actinomycetota</taxon>
        <taxon>Actinomycetes</taxon>
        <taxon>Pseudonocardiales</taxon>
        <taxon>Pseudonocardiaceae</taxon>
        <taxon>Pseudonocardia</taxon>
    </lineage>
</organism>
<evidence type="ECO:0000313" key="5">
    <source>
        <dbReference type="Proteomes" id="UP001165283"/>
    </source>
</evidence>
<sequence length="194" mass="21052">MVRNEGRRRELADAGLAVLARDGARGLTHRAVDTEAGVPAGTTSNYFRSRQALIGGLFTRIGERLAPDPDVHAGLAARPPSRELFADYVRDIVTRLTAERDVTLALFELRLEAARRPELRETVGEWLRAGFAGDVEFNRSAGLPGGPAEIALFHYAIDGLLLDRLTTSIDAGTPTDEVVDRLVDGLLPTVVTPR</sequence>
<reference evidence="4" key="1">
    <citation type="submission" date="2021-04" db="EMBL/GenBank/DDBJ databases">
        <title>Pseudonocardia sp. nov., isolated from sandy soil of mangrove forest.</title>
        <authorList>
            <person name="Zan Z."/>
            <person name="Huang R."/>
            <person name="Liu W."/>
        </authorList>
    </citation>
    <scope>NUCLEOTIDE SEQUENCE</scope>
    <source>
        <strain evidence="4">S2-4</strain>
    </source>
</reference>
<proteinExistence type="predicted"/>
<protein>
    <submittedName>
        <fullName evidence="4">TetR family transcriptional regulator</fullName>
    </submittedName>
</protein>
<comment type="caution">
    <text evidence="4">The sequence shown here is derived from an EMBL/GenBank/DDBJ whole genome shotgun (WGS) entry which is preliminary data.</text>
</comment>
<dbReference type="SUPFAM" id="SSF46689">
    <property type="entry name" value="Homeodomain-like"/>
    <property type="match status" value="1"/>
</dbReference>
<feature type="domain" description="HTH tetR-type" evidence="3">
    <location>
        <begin position="5"/>
        <end position="65"/>
    </location>
</feature>
<dbReference type="PROSITE" id="PS50977">
    <property type="entry name" value="HTH_TETR_2"/>
    <property type="match status" value="1"/>
</dbReference>
<keyword evidence="5" id="KW-1185">Reference proteome</keyword>
<dbReference type="InterPro" id="IPR009057">
    <property type="entry name" value="Homeodomain-like_sf"/>
</dbReference>
<evidence type="ECO:0000256" key="1">
    <source>
        <dbReference type="ARBA" id="ARBA00023125"/>
    </source>
</evidence>